<dbReference type="PROSITE" id="PS50883">
    <property type="entry name" value="EAL"/>
    <property type="match status" value="1"/>
</dbReference>
<dbReference type="PANTHER" id="PTHR33121">
    <property type="entry name" value="CYCLIC DI-GMP PHOSPHODIESTERASE PDEF"/>
    <property type="match status" value="1"/>
</dbReference>
<dbReference type="InterPro" id="IPR001633">
    <property type="entry name" value="EAL_dom"/>
</dbReference>
<evidence type="ECO:0000313" key="2">
    <source>
        <dbReference type="EMBL" id="RAI30749.1"/>
    </source>
</evidence>
<dbReference type="EMBL" id="NPEX01000993">
    <property type="protein sequence ID" value="RAI30749.1"/>
    <property type="molecule type" value="Genomic_DNA"/>
</dbReference>
<dbReference type="SUPFAM" id="SSF141868">
    <property type="entry name" value="EAL domain-like"/>
    <property type="match status" value="1"/>
</dbReference>
<organism evidence="2 3">
    <name type="scientific">Rhodoplanes roseus</name>
    <dbReference type="NCBI Taxonomy" id="29409"/>
    <lineage>
        <taxon>Bacteria</taxon>
        <taxon>Pseudomonadati</taxon>
        <taxon>Pseudomonadota</taxon>
        <taxon>Alphaproteobacteria</taxon>
        <taxon>Hyphomicrobiales</taxon>
        <taxon>Nitrobacteraceae</taxon>
        <taxon>Rhodoplanes</taxon>
    </lineage>
</organism>
<dbReference type="InterPro" id="IPR035919">
    <property type="entry name" value="EAL_sf"/>
</dbReference>
<keyword evidence="3" id="KW-1185">Reference proteome</keyword>
<dbReference type="Proteomes" id="UP000249130">
    <property type="component" value="Unassembled WGS sequence"/>
</dbReference>
<sequence>MKIDRSFVQPIGETADSTAIVDAIVELGHALGLLVTAEGVETERQREYLRFIGCDEIQGFLFSGPVPPEAINEML</sequence>
<evidence type="ECO:0000313" key="3">
    <source>
        <dbReference type="Proteomes" id="UP000249130"/>
    </source>
</evidence>
<dbReference type="Gene3D" id="3.20.20.450">
    <property type="entry name" value="EAL domain"/>
    <property type="match status" value="1"/>
</dbReference>
<feature type="non-terminal residue" evidence="2">
    <location>
        <position position="75"/>
    </location>
</feature>
<comment type="caution">
    <text evidence="2">The sequence shown here is derived from an EMBL/GenBank/DDBJ whole genome shotgun (WGS) entry which is preliminary data.</text>
</comment>
<dbReference type="PANTHER" id="PTHR33121:SF70">
    <property type="entry name" value="SIGNALING PROTEIN YKOW"/>
    <property type="match status" value="1"/>
</dbReference>
<dbReference type="Pfam" id="PF00563">
    <property type="entry name" value="EAL"/>
    <property type="match status" value="1"/>
</dbReference>
<gene>
    <name evidence="2" type="ORF">CH341_33010</name>
</gene>
<protein>
    <recommendedName>
        <fullName evidence="1">EAL domain-containing protein</fullName>
    </recommendedName>
</protein>
<feature type="domain" description="EAL" evidence="1">
    <location>
        <begin position="1"/>
        <end position="75"/>
    </location>
</feature>
<reference evidence="2 3" key="1">
    <citation type="submission" date="2017-07" db="EMBL/GenBank/DDBJ databases">
        <title>Draft Genome Sequences of Select Purple Nonsulfur Bacteria.</title>
        <authorList>
            <person name="Lasarre B."/>
            <person name="Mckinlay J.B."/>
        </authorList>
    </citation>
    <scope>NUCLEOTIDE SEQUENCE [LARGE SCALE GENOMIC DNA]</scope>
    <source>
        <strain evidence="2 3">DSM 5909</strain>
    </source>
</reference>
<dbReference type="AlphaFoldDB" id="A0A327JW83"/>
<dbReference type="GO" id="GO:0071111">
    <property type="term" value="F:cyclic-guanylate-specific phosphodiesterase activity"/>
    <property type="evidence" value="ECO:0007669"/>
    <property type="project" value="InterPro"/>
</dbReference>
<dbReference type="RefSeq" id="WP_245431369.1">
    <property type="nucleotide sequence ID" value="NZ_NPEX01000993.1"/>
</dbReference>
<proteinExistence type="predicted"/>
<dbReference type="InterPro" id="IPR050706">
    <property type="entry name" value="Cyclic-di-GMP_PDE-like"/>
</dbReference>
<accession>A0A327JW83</accession>
<name>A0A327JW83_9BRAD</name>
<dbReference type="CDD" id="cd01948">
    <property type="entry name" value="EAL"/>
    <property type="match status" value="1"/>
</dbReference>
<evidence type="ECO:0000259" key="1">
    <source>
        <dbReference type="PROSITE" id="PS50883"/>
    </source>
</evidence>